<evidence type="ECO:0000256" key="10">
    <source>
        <dbReference type="ARBA" id="ARBA00023136"/>
    </source>
</evidence>
<evidence type="ECO:0000256" key="6">
    <source>
        <dbReference type="ARBA" id="ARBA00022792"/>
    </source>
</evidence>
<dbReference type="PANTHER" id="PTHR12980">
    <property type="entry name" value="UBIQUINOL-CYTOCHROME C REDUCTASE COMPLEX, SUBUNIT X"/>
    <property type="match status" value="1"/>
</dbReference>
<keyword evidence="8" id="KW-1133">Transmembrane helix</keyword>
<dbReference type="GO" id="GO:0045275">
    <property type="term" value="C:respiratory chain complex III"/>
    <property type="evidence" value="ECO:0007669"/>
    <property type="project" value="UniProtKB-UniRule"/>
</dbReference>
<sequence length="61" mass="6976">MGLKESIYQVFFKRSTIYVPFVLVGAYFSNEALDTVVTSIWESRNKGKLFKDIEIPVAEAE</sequence>
<comment type="similarity">
    <text evidence="2 11">Belongs to the UQCR10/QCR9 family.</text>
</comment>
<evidence type="ECO:0000256" key="9">
    <source>
        <dbReference type="ARBA" id="ARBA00023128"/>
    </source>
</evidence>
<evidence type="ECO:0000256" key="1">
    <source>
        <dbReference type="ARBA" id="ARBA00004434"/>
    </source>
</evidence>
<dbReference type="Proteomes" id="UP000054498">
    <property type="component" value="Unassembled WGS sequence"/>
</dbReference>
<evidence type="ECO:0000256" key="5">
    <source>
        <dbReference type="ARBA" id="ARBA00022692"/>
    </source>
</evidence>
<evidence type="ECO:0000256" key="11">
    <source>
        <dbReference type="RuleBase" id="RU368056"/>
    </source>
</evidence>
<organism evidence="12 13">
    <name type="scientific">Monoraphidium neglectum</name>
    <dbReference type="NCBI Taxonomy" id="145388"/>
    <lineage>
        <taxon>Eukaryota</taxon>
        <taxon>Viridiplantae</taxon>
        <taxon>Chlorophyta</taxon>
        <taxon>core chlorophytes</taxon>
        <taxon>Chlorophyceae</taxon>
        <taxon>CS clade</taxon>
        <taxon>Sphaeropleales</taxon>
        <taxon>Selenastraceae</taxon>
        <taxon>Monoraphidium</taxon>
    </lineage>
</organism>
<reference evidence="12 13" key="1">
    <citation type="journal article" date="2013" name="BMC Genomics">
        <title>Reconstruction of the lipid metabolism for the microalga Monoraphidium neglectum from its genome sequence reveals characteristics suitable for biofuel production.</title>
        <authorList>
            <person name="Bogen C."/>
            <person name="Al-Dilaimi A."/>
            <person name="Albersmeier A."/>
            <person name="Wichmann J."/>
            <person name="Grundmann M."/>
            <person name="Rupp O."/>
            <person name="Lauersen K.J."/>
            <person name="Blifernez-Klassen O."/>
            <person name="Kalinowski J."/>
            <person name="Goesmann A."/>
            <person name="Mussgnug J.H."/>
            <person name="Kruse O."/>
        </authorList>
    </citation>
    <scope>NUCLEOTIDE SEQUENCE [LARGE SCALE GENOMIC DNA]</scope>
    <source>
        <strain evidence="12 13">SAG 48.87</strain>
    </source>
</reference>
<keyword evidence="7 11" id="KW-0249">Electron transport</keyword>
<dbReference type="InterPro" id="IPR008027">
    <property type="entry name" value="QCR9"/>
</dbReference>
<dbReference type="AlphaFoldDB" id="A0A0D2MV21"/>
<dbReference type="EMBL" id="KK100675">
    <property type="protein sequence ID" value="KIZ04372.1"/>
    <property type="molecule type" value="Genomic_DNA"/>
</dbReference>
<dbReference type="PANTHER" id="PTHR12980:SF0">
    <property type="entry name" value="CYTOCHROME B-C1 COMPLEX SUBUNIT 9"/>
    <property type="match status" value="1"/>
</dbReference>
<evidence type="ECO:0000256" key="3">
    <source>
        <dbReference type="ARBA" id="ARBA00022448"/>
    </source>
</evidence>
<evidence type="ECO:0000313" key="13">
    <source>
        <dbReference type="Proteomes" id="UP000054498"/>
    </source>
</evidence>
<keyword evidence="13" id="KW-1185">Reference proteome</keyword>
<dbReference type="FunFam" id="1.20.5.260:FF:000001">
    <property type="entry name" value="Cytochrome b-c1 complex subunit 9"/>
    <property type="match status" value="1"/>
</dbReference>
<evidence type="ECO:0000256" key="8">
    <source>
        <dbReference type="ARBA" id="ARBA00022989"/>
    </source>
</evidence>
<dbReference type="GeneID" id="25736459"/>
<accession>A0A0D2MV21</accession>
<protein>
    <recommendedName>
        <fullName evidence="11">Complex III subunit 9</fullName>
    </recommendedName>
</protein>
<gene>
    <name evidence="12" type="ORF">MNEG_3581</name>
</gene>
<dbReference type="GO" id="GO:0006122">
    <property type="term" value="P:mitochondrial electron transport, ubiquinol to cytochrome c"/>
    <property type="evidence" value="ECO:0007669"/>
    <property type="project" value="UniProtKB-UniRule"/>
</dbReference>
<keyword evidence="10" id="KW-0472">Membrane</keyword>
<evidence type="ECO:0000256" key="7">
    <source>
        <dbReference type="ARBA" id="ARBA00022982"/>
    </source>
</evidence>
<comment type="function">
    <text evidence="11">Component of the ubiquinol-cytochrome c oxidoreductase, a multisubunit transmembrane complex that is part of the mitochondrial electron transport chain which drives oxidative phosphorylation. The complex plays an important role in the uptake of multiple carbon sources present in different host niches.</text>
</comment>
<dbReference type="Pfam" id="PF05365">
    <property type="entry name" value="UCR_UQCRX_QCR9"/>
    <property type="match status" value="1"/>
</dbReference>
<name>A0A0D2MV21_9CHLO</name>
<dbReference type="OrthoDB" id="44067at2759"/>
<keyword evidence="9 11" id="KW-0496">Mitochondrion</keyword>
<evidence type="ECO:0000256" key="2">
    <source>
        <dbReference type="ARBA" id="ARBA00007856"/>
    </source>
</evidence>
<dbReference type="SUPFAM" id="SSF81514">
    <property type="entry name" value="Subunit X (non-heme 7 kDa protein) of cytochrome bc1 complex (Ubiquinol-cytochrome c reductase)"/>
    <property type="match status" value="1"/>
</dbReference>
<keyword evidence="5" id="KW-0812">Transmembrane</keyword>
<dbReference type="Gene3D" id="1.20.5.260">
    <property type="entry name" value="Cytochrome b-c1 complex subunit 9"/>
    <property type="match status" value="1"/>
</dbReference>
<dbReference type="GO" id="GO:0005743">
    <property type="term" value="C:mitochondrial inner membrane"/>
    <property type="evidence" value="ECO:0007669"/>
    <property type="project" value="UniProtKB-SubCell"/>
</dbReference>
<proteinExistence type="inferred from homology"/>
<dbReference type="STRING" id="145388.A0A0D2MV21"/>
<keyword evidence="4 11" id="KW-0679">Respiratory chain</keyword>
<keyword evidence="3 11" id="KW-0813">Transport</keyword>
<dbReference type="RefSeq" id="XP_013903391.1">
    <property type="nucleotide sequence ID" value="XM_014047937.1"/>
</dbReference>
<dbReference type="InterPro" id="IPR036656">
    <property type="entry name" value="QCR9_sf"/>
</dbReference>
<comment type="subunit">
    <text evidence="11">Component of the ubiquinol-cytochrome c oxidoreductase (cytochrome b-c1 complex, complex III, CIII), a multisubunit enzyme composed of 3 respiratory subunits cytochrome b, cytochrome c1 and Rieske protein, 2 core protein subunits, and additional low-molecular weight protein subunits.</text>
</comment>
<dbReference type="KEGG" id="mng:MNEG_3581"/>
<evidence type="ECO:0000256" key="4">
    <source>
        <dbReference type="ARBA" id="ARBA00022660"/>
    </source>
</evidence>
<keyword evidence="6 11" id="KW-0999">Mitochondrion inner membrane</keyword>
<evidence type="ECO:0000313" key="12">
    <source>
        <dbReference type="EMBL" id="KIZ04372.1"/>
    </source>
</evidence>
<comment type="subcellular location">
    <subcellularLocation>
        <location evidence="1 11">Mitochondrion inner membrane</location>
        <topology evidence="1 11">Single-pass membrane protein</topology>
    </subcellularLocation>
</comment>